<dbReference type="CDD" id="cd07361">
    <property type="entry name" value="MEMO_like"/>
    <property type="match status" value="1"/>
</dbReference>
<dbReference type="Pfam" id="PF01875">
    <property type="entry name" value="Memo"/>
    <property type="match status" value="1"/>
</dbReference>
<dbReference type="EMBL" id="LR787893">
    <property type="protein sequence ID" value="CAB3263755.1"/>
    <property type="molecule type" value="mRNA"/>
</dbReference>
<dbReference type="HAMAP" id="MF_00055">
    <property type="entry name" value="MEMO1"/>
    <property type="match status" value="1"/>
</dbReference>
<evidence type="ECO:0000256" key="3">
    <source>
        <dbReference type="ARBA" id="ARBA00030837"/>
    </source>
</evidence>
<dbReference type="PANTHER" id="PTHR11060:SF0">
    <property type="entry name" value="PROTEIN MEMO1"/>
    <property type="match status" value="1"/>
</dbReference>
<proteinExistence type="evidence at transcript level"/>
<name>A0A6F9DLG3_9ASCI</name>
<gene>
    <name evidence="4" type="primary">Memo1</name>
</gene>
<dbReference type="AlphaFoldDB" id="A0A6F9DLG3"/>
<sequence>MEIETKIFPEFIVSYNFFCVVWKAANPAMTKRKASHAGSWYLGSGSQLNKQLGQWLEDASTSNHGPAKVIISPHAGYTYCGSCAAHAYKQINSAQVQRVFILGPSHHVYLQDCALSSAKTYKTPLYDLAIDQSICEELYSTGKFQTMSMQTDEDEHSIEMQLPFIAKVMERKQGSFTIIPVLVGSLKQETEQEYGRLFSKYLKDPCNVFVISSDFCHWGRRFRYIHYEPEHGEIHKSIEALDKQGMKLIEALDPEGFYSYLQKYKNTICGRHPIAVMLNAVKTLLSSNGIQLQFKFLDYKQSSKCQDDSDSSVSYAAGSLVVL</sequence>
<dbReference type="NCBIfam" id="TIGR04336">
    <property type="entry name" value="AmmeMemoSam_B"/>
    <property type="match status" value="1"/>
</dbReference>
<dbReference type="Gene3D" id="3.40.830.10">
    <property type="entry name" value="LigB-like"/>
    <property type="match status" value="1"/>
</dbReference>
<evidence type="ECO:0000313" key="4">
    <source>
        <dbReference type="EMBL" id="CAB3263755.1"/>
    </source>
</evidence>
<reference evidence="4" key="1">
    <citation type="submission" date="2020-04" db="EMBL/GenBank/DDBJ databases">
        <authorList>
            <person name="Neveu A P."/>
        </authorList>
    </citation>
    <scope>NUCLEOTIDE SEQUENCE</scope>
    <source>
        <tissue evidence="4">Whole embryo</tissue>
    </source>
</reference>
<dbReference type="InterPro" id="IPR002737">
    <property type="entry name" value="MEMO1_fam"/>
</dbReference>
<protein>
    <recommendedName>
        <fullName evidence="2">Protein MEMO1</fullName>
    </recommendedName>
    <alternativeName>
        <fullName evidence="3">Mediator of ErbB2-driven cell motility 1</fullName>
    </alternativeName>
</protein>
<evidence type="ECO:0000256" key="2">
    <source>
        <dbReference type="ARBA" id="ARBA00016657"/>
    </source>
</evidence>
<evidence type="ECO:0000256" key="1">
    <source>
        <dbReference type="ARBA" id="ARBA00006315"/>
    </source>
</evidence>
<accession>A0A6F9DLG3</accession>
<organism evidence="4">
    <name type="scientific">Phallusia mammillata</name>
    <dbReference type="NCBI Taxonomy" id="59560"/>
    <lineage>
        <taxon>Eukaryota</taxon>
        <taxon>Metazoa</taxon>
        <taxon>Chordata</taxon>
        <taxon>Tunicata</taxon>
        <taxon>Ascidiacea</taxon>
        <taxon>Phlebobranchia</taxon>
        <taxon>Ascidiidae</taxon>
        <taxon>Phallusia</taxon>
    </lineage>
</organism>
<dbReference type="PANTHER" id="PTHR11060">
    <property type="entry name" value="PROTEIN MEMO1"/>
    <property type="match status" value="1"/>
</dbReference>
<comment type="similarity">
    <text evidence="1">Belongs to the MEMO1 family.</text>
</comment>